<dbReference type="RefSeq" id="WP_203000885.1">
    <property type="nucleotide sequence ID" value="NZ_JADWYU010000111.1"/>
</dbReference>
<evidence type="ECO:0000313" key="5">
    <source>
        <dbReference type="Proteomes" id="UP000604475"/>
    </source>
</evidence>
<keyword evidence="5" id="KW-1185">Reference proteome</keyword>
<accession>A0A937RLC7</accession>
<reference evidence="4" key="1">
    <citation type="submission" date="2020-12" db="EMBL/GenBank/DDBJ databases">
        <title>Genomic characterization of non-nitrogen-fixing Frankia strains.</title>
        <authorList>
            <person name="Carlos-Shanley C."/>
            <person name="Guerra T."/>
            <person name="Hahn D."/>
        </authorList>
    </citation>
    <scope>NUCLEOTIDE SEQUENCE</scope>
    <source>
        <strain evidence="4">CN6</strain>
    </source>
</reference>
<dbReference type="PROSITE" id="PS50965">
    <property type="entry name" value="NERD"/>
    <property type="match status" value="1"/>
</dbReference>
<evidence type="ECO:0000259" key="3">
    <source>
        <dbReference type="PROSITE" id="PS50965"/>
    </source>
</evidence>
<evidence type="ECO:0000313" key="4">
    <source>
        <dbReference type="EMBL" id="MBL7629439.1"/>
    </source>
</evidence>
<protein>
    <submittedName>
        <fullName evidence="4">NERD domain-containing protein</fullName>
    </submittedName>
</protein>
<dbReference type="InterPro" id="IPR011009">
    <property type="entry name" value="Kinase-like_dom_sf"/>
</dbReference>
<dbReference type="Pfam" id="PF08378">
    <property type="entry name" value="NERD"/>
    <property type="match status" value="1"/>
</dbReference>
<dbReference type="Proteomes" id="UP000604475">
    <property type="component" value="Unassembled WGS sequence"/>
</dbReference>
<dbReference type="InterPro" id="IPR011528">
    <property type="entry name" value="NERD"/>
</dbReference>
<dbReference type="GO" id="GO:0004672">
    <property type="term" value="F:protein kinase activity"/>
    <property type="evidence" value="ECO:0007669"/>
    <property type="project" value="InterPro"/>
</dbReference>
<gene>
    <name evidence="4" type="ORF">I7412_20165</name>
</gene>
<dbReference type="EMBL" id="JAEACQ010000229">
    <property type="protein sequence ID" value="MBL7629439.1"/>
    <property type="molecule type" value="Genomic_DNA"/>
</dbReference>
<feature type="compositionally biased region" description="Polar residues" evidence="1">
    <location>
        <begin position="545"/>
        <end position="557"/>
    </location>
</feature>
<sequence>MGATIVRHGQWGGPGEEATARYLRDHLDERWTVVCGRQLVHSSGTRDTDFIVIGPNSVTVIEEKSWHGDLTGNDVFWYDRATREERGNPINQAVGAARILAGGLTHHNRALRNALKQAVPAREAPPHLVYALVVLSSPDVRVSVDDPRVERHVVYLDGCEQALYEIDEFVAGQFNFAPFHDRVLTHVTGLSRRPATPKKLGPYEIVTRLDPTPRGRRYVGRHHDGSIRVLLTLERQGLTAEELRANDNPLLREYHAMRRLAPLRRVFAVDPYFGVDYERMWVVPMHPPEPTLFTLGNLIRARVQPSLETFTAVAADSYAGLADIHAEGITHRALHPSRVWMDPETNRVTFSDFLIAKIADADVGTVHDADDADHEGQLYRAPECRRTAHAAGNPSDVYSLALCLLSWWEIHQSDPPVAPQASPSLPDKVRHALDTALAMNANDRPEARQVADLLAAYLAETTGPDPAAGARADRYDTVRRLGDGAAATTRLVVDRARSRYRTLKSANAPGLVGRLRRDSAGSADPRDHPRPTDLLRTALHRVTRSDSPATRSGQPDTTAPRDDARPT</sequence>
<dbReference type="AlphaFoldDB" id="A0A937RLC7"/>
<dbReference type="InterPro" id="IPR000719">
    <property type="entry name" value="Prot_kinase_dom"/>
</dbReference>
<name>A0A937RLC7_9ACTN</name>
<evidence type="ECO:0000259" key="2">
    <source>
        <dbReference type="PROSITE" id="PS50011"/>
    </source>
</evidence>
<feature type="region of interest" description="Disordered" evidence="1">
    <location>
        <begin position="511"/>
        <end position="567"/>
    </location>
</feature>
<proteinExistence type="predicted"/>
<comment type="caution">
    <text evidence="4">The sequence shown here is derived from an EMBL/GenBank/DDBJ whole genome shotgun (WGS) entry which is preliminary data.</text>
</comment>
<dbReference type="SUPFAM" id="SSF56112">
    <property type="entry name" value="Protein kinase-like (PK-like)"/>
    <property type="match status" value="1"/>
</dbReference>
<organism evidence="4 5">
    <name type="scientific">Frankia nepalensis</name>
    <dbReference type="NCBI Taxonomy" id="1836974"/>
    <lineage>
        <taxon>Bacteria</taxon>
        <taxon>Bacillati</taxon>
        <taxon>Actinomycetota</taxon>
        <taxon>Actinomycetes</taxon>
        <taxon>Frankiales</taxon>
        <taxon>Frankiaceae</taxon>
        <taxon>Frankia</taxon>
    </lineage>
</organism>
<dbReference type="PROSITE" id="PS50011">
    <property type="entry name" value="PROTEIN_KINASE_DOM"/>
    <property type="match status" value="1"/>
</dbReference>
<evidence type="ECO:0000256" key="1">
    <source>
        <dbReference type="SAM" id="MobiDB-lite"/>
    </source>
</evidence>
<dbReference type="GO" id="GO:0005524">
    <property type="term" value="F:ATP binding"/>
    <property type="evidence" value="ECO:0007669"/>
    <property type="project" value="InterPro"/>
</dbReference>
<feature type="domain" description="NERD" evidence="3">
    <location>
        <begin position="11"/>
        <end position="123"/>
    </location>
</feature>
<feature type="domain" description="Protein kinase" evidence="2">
    <location>
        <begin position="203"/>
        <end position="458"/>
    </location>
</feature>
<dbReference type="Gene3D" id="1.10.510.10">
    <property type="entry name" value="Transferase(Phosphotransferase) domain 1"/>
    <property type="match status" value="1"/>
</dbReference>
<feature type="compositionally biased region" description="Basic and acidic residues" evidence="1">
    <location>
        <begin position="515"/>
        <end position="533"/>
    </location>
</feature>